<reference evidence="12" key="1">
    <citation type="submission" date="2011-08" db="EMBL/GenBank/DDBJ databases">
        <title>The draft genome of Latimeria chalumnae.</title>
        <authorList>
            <person name="Di Palma F."/>
            <person name="Alfoldi J."/>
            <person name="Johnson J."/>
            <person name="Berlin A."/>
            <person name="Gnerre S."/>
            <person name="Jaffe D."/>
            <person name="MacCallum I."/>
            <person name="Young S."/>
            <person name="Walker B.J."/>
            <person name="Lander E."/>
            <person name="Lindblad-Toh K."/>
        </authorList>
    </citation>
    <scope>NUCLEOTIDE SEQUENCE [LARGE SCALE GENOMIC DNA]</scope>
    <source>
        <strain evidence="12">Wild caught</strain>
    </source>
</reference>
<dbReference type="GO" id="GO:0046872">
    <property type="term" value="F:metal ion binding"/>
    <property type="evidence" value="ECO:0007669"/>
    <property type="project" value="UniProtKB-KW"/>
</dbReference>
<dbReference type="STRING" id="7897.ENSLACP00000000678"/>
<feature type="active site" evidence="6">
    <location>
        <position position="389"/>
    </location>
</feature>
<dbReference type="HOGENOM" id="CLU_028926_2_0_1"/>
<evidence type="ECO:0000256" key="2">
    <source>
        <dbReference type="ARBA" id="ARBA00006557"/>
    </source>
</evidence>
<dbReference type="eggNOG" id="KOG3829">
    <property type="taxonomic scope" value="Eukaryota"/>
</dbReference>
<dbReference type="OMA" id="CVFRRIS"/>
<evidence type="ECO:0000256" key="5">
    <source>
        <dbReference type="ARBA" id="ARBA00023180"/>
    </source>
</evidence>
<dbReference type="GO" id="GO:0005524">
    <property type="term" value="F:ATP binding"/>
    <property type="evidence" value="ECO:0007669"/>
    <property type="project" value="UniProtKB-KW"/>
</dbReference>
<dbReference type="PANTHER" id="PTHR12450:SF25">
    <property type="entry name" value="FAM20 C-TERMINAL DOMAIN-CONTAINING PROTEIN"/>
    <property type="match status" value="1"/>
</dbReference>
<sequence>LAISIHTVSIYLSIYLQTHSIYLSIYLHTHSIYLAIYLSCLELQGTIGLWTTYQTSQSLERAPESGGVGASPTGTSRHAGEHRPDDSASKLKALFQHPLYKIPVPLLKDEDKLFKVNPGVKFNIRSSKSDEWVSDRMEYVLPTGATPTDNYPNWLKFYIYINRYELYPRHDPVVESLLDEMATQKIIGAVQKPGGTQLKLILTFPNYGQALLKPMNVTKLQRGNSQAAVFAVLANHPASAKSFFIFLFRILDFRRIPPVTGRRVNITKEILQITTDRKLARTFFISPAKNVCFYGECSYYCSTEHALCGKPDQIEASVAVFLPDLKLAKRHSWRNPWRRSYNKRKKAEWLSSCAFNEAVSQLSPGYINNSNKSNRVSLSLGRLVLGNMDRHHYETFEKLGNDTFFLHLDNGRGFGRHSHDEVSILAPLQQCCRIKKSTHLRLQLLAMEEYRLSDVMRESLARDSLAPILIEPHLAALDRRLATILRTVKDCLDTKGDEKVVDNDLISGQES</sequence>
<dbReference type="EMBL" id="AFYH01220055">
    <property type="status" value="NOT_ANNOTATED_CDS"/>
    <property type="molecule type" value="Genomic_DNA"/>
</dbReference>
<feature type="binding site" evidence="7">
    <location>
        <position position="409"/>
    </location>
    <ligand>
        <name>ATP</name>
        <dbReference type="ChEBI" id="CHEBI:30616"/>
    </ligand>
</feature>
<dbReference type="GO" id="GO:0005794">
    <property type="term" value="C:Golgi apparatus"/>
    <property type="evidence" value="ECO:0007669"/>
    <property type="project" value="UniProtKB-SubCell"/>
</dbReference>
<keyword evidence="7" id="KW-0547">Nucleotide-binding</keyword>
<dbReference type="EMBL" id="AFYH01220058">
    <property type="status" value="NOT_ANNOTATED_CDS"/>
    <property type="molecule type" value="Genomic_DNA"/>
</dbReference>
<dbReference type="PANTHER" id="PTHR12450">
    <property type="entry name" value="DENTIN MATRIX PROTEIN 4 PROTEIN FAM20"/>
    <property type="match status" value="1"/>
</dbReference>
<feature type="domain" description="FAM20 C-terminal" evidence="10">
    <location>
        <begin position="283"/>
        <end position="501"/>
    </location>
</feature>
<evidence type="ECO:0000256" key="9">
    <source>
        <dbReference type="SAM" id="MobiDB-lite"/>
    </source>
</evidence>
<dbReference type="GeneTree" id="ENSGT00950000182951"/>
<keyword evidence="7" id="KW-0067">ATP-binding</keyword>
<dbReference type="InParanoid" id="H2ZTF7"/>
<dbReference type="Pfam" id="PF06702">
    <property type="entry name" value="Fam20C"/>
    <property type="match status" value="1"/>
</dbReference>
<dbReference type="EMBL" id="AFYH01220057">
    <property type="status" value="NOT_ANNOTATED_CDS"/>
    <property type="molecule type" value="Genomic_DNA"/>
</dbReference>
<evidence type="ECO:0000313" key="12">
    <source>
        <dbReference type="Proteomes" id="UP000008672"/>
    </source>
</evidence>
<comment type="similarity">
    <text evidence="2">Belongs to the FAM20 family.</text>
</comment>
<keyword evidence="8" id="KW-0479">Metal-binding</keyword>
<dbReference type="FunCoup" id="H2ZTF7">
    <property type="interactions" value="435"/>
</dbReference>
<reference evidence="11" key="2">
    <citation type="submission" date="2025-08" db="UniProtKB">
        <authorList>
            <consortium name="Ensembl"/>
        </authorList>
    </citation>
    <scope>IDENTIFICATION</scope>
</reference>
<feature type="binding site" evidence="7">
    <location>
        <position position="197"/>
    </location>
    <ligand>
        <name>ATP</name>
        <dbReference type="ChEBI" id="CHEBI:30616"/>
    </ligand>
</feature>
<dbReference type="EMBL" id="AFYH01220056">
    <property type="status" value="NOT_ANNOTATED_CDS"/>
    <property type="molecule type" value="Genomic_DNA"/>
</dbReference>
<keyword evidence="3" id="KW-0333">Golgi apparatus</keyword>
<feature type="binding site" evidence="7">
    <location>
        <position position="213"/>
    </location>
    <ligand>
        <name>ATP</name>
        <dbReference type="ChEBI" id="CHEBI:30616"/>
    </ligand>
</feature>
<keyword evidence="5" id="KW-0325">Glycoprotein</keyword>
<proteinExistence type="inferred from homology"/>
<dbReference type="EMBL" id="AFYH01220054">
    <property type="status" value="NOT_ANNOTATED_CDS"/>
    <property type="molecule type" value="Genomic_DNA"/>
</dbReference>
<evidence type="ECO:0000256" key="1">
    <source>
        <dbReference type="ARBA" id="ARBA00004555"/>
    </source>
</evidence>
<comment type="cofactor">
    <cofactor evidence="8">
        <name>Mn(2+)</name>
        <dbReference type="ChEBI" id="CHEBI:29035"/>
    </cofactor>
</comment>
<dbReference type="AlphaFoldDB" id="H2ZTF7"/>
<feature type="binding site" evidence="7">
    <location>
        <position position="394"/>
    </location>
    <ligand>
        <name>ATP</name>
        <dbReference type="ChEBI" id="CHEBI:30616"/>
    </ligand>
</feature>
<dbReference type="InterPro" id="IPR009581">
    <property type="entry name" value="FAM20_C"/>
</dbReference>
<name>H2ZTF7_LATCH</name>
<accession>H2ZTF7</accession>
<evidence type="ECO:0000256" key="8">
    <source>
        <dbReference type="PIRSR" id="PIRSR624869-3"/>
    </source>
</evidence>
<evidence type="ECO:0000256" key="7">
    <source>
        <dbReference type="PIRSR" id="PIRSR624869-2"/>
    </source>
</evidence>
<feature type="binding site" evidence="8">
    <location>
        <position position="409"/>
    </location>
    <ligand>
        <name>Mn(2+)</name>
        <dbReference type="ChEBI" id="CHEBI:29035"/>
    </ligand>
</feature>
<keyword evidence="12" id="KW-1185">Reference proteome</keyword>
<keyword evidence="8" id="KW-0464">Manganese</keyword>
<evidence type="ECO:0000313" key="11">
    <source>
        <dbReference type="Ensembl" id="ENSLACP00000000678.1"/>
    </source>
</evidence>
<organism evidence="11 12">
    <name type="scientific">Latimeria chalumnae</name>
    <name type="common">Coelacanth</name>
    <dbReference type="NCBI Taxonomy" id="7897"/>
    <lineage>
        <taxon>Eukaryota</taxon>
        <taxon>Metazoa</taxon>
        <taxon>Chordata</taxon>
        <taxon>Craniata</taxon>
        <taxon>Vertebrata</taxon>
        <taxon>Euteleostomi</taxon>
        <taxon>Coelacanthiformes</taxon>
        <taxon>Coelacanthidae</taxon>
        <taxon>Latimeria</taxon>
    </lineage>
</organism>
<evidence type="ECO:0000259" key="10">
    <source>
        <dbReference type="Pfam" id="PF06702"/>
    </source>
</evidence>
<keyword evidence="4" id="KW-1015">Disulfide bond</keyword>
<feature type="region of interest" description="Disordered" evidence="9">
    <location>
        <begin position="61"/>
        <end position="85"/>
    </location>
</feature>
<dbReference type="Proteomes" id="UP000008672">
    <property type="component" value="Unassembled WGS sequence"/>
</dbReference>
<evidence type="ECO:0000256" key="6">
    <source>
        <dbReference type="PIRSR" id="PIRSR624869-1"/>
    </source>
</evidence>
<evidence type="ECO:0000256" key="3">
    <source>
        <dbReference type="ARBA" id="ARBA00023034"/>
    </source>
</evidence>
<dbReference type="GO" id="GO:0070166">
    <property type="term" value="P:enamel mineralization"/>
    <property type="evidence" value="ECO:0007669"/>
    <property type="project" value="TreeGrafter"/>
</dbReference>
<comment type="subcellular location">
    <subcellularLocation>
        <location evidence="1">Golgi apparatus</location>
    </subcellularLocation>
</comment>
<dbReference type="GO" id="GO:0016773">
    <property type="term" value="F:phosphotransferase activity, alcohol group as acceptor"/>
    <property type="evidence" value="ECO:0007669"/>
    <property type="project" value="TreeGrafter"/>
</dbReference>
<dbReference type="Ensembl" id="ENSLACT00000000684.1">
    <property type="protein sequence ID" value="ENSLACP00000000678.1"/>
    <property type="gene ID" value="ENSLACG00000000605.1"/>
</dbReference>
<protein>
    <recommendedName>
        <fullName evidence="10">FAM20 C-terminal domain-containing protein</fullName>
    </recommendedName>
</protein>
<dbReference type="InterPro" id="IPR024869">
    <property type="entry name" value="FAM20"/>
</dbReference>
<reference evidence="11" key="3">
    <citation type="submission" date="2025-09" db="UniProtKB">
        <authorList>
            <consortium name="Ensembl"/>
        </authorList>
    </citation>
    <scope>IDENTIFICATION</scope>
</reference>
<evidence type="ECO:0000256" key="4">
    <source>
        <dbReference type="ARBA" id="ARBA00023157"/>
    </source>
</evidence>
<feature type="binding site" evidence="7">
    <location>
        <begin position="319"/>
        <end position="322"/>
    </location>
    <ligand>
        <name>ATP</name>
        <dbReference type="ChEBI" id="CHEBI:30616"/>
    </ligand>
</feature>